<reference evidence="5 6" key="1">
    <citation type="submission" date="2017-11" db="EMBL/GenBank/DDBJ databases">
        <title>Genome-resolved metagenomics identifies genetic mobility, metabolic interactions, and unexpected diversity in perchlorate-reducing communities.</title>
        <authorList>
            <person name="Barnum T.P."/>
            <person name="Figueroa I.A."/>
            <person name="Carlstrom C.I."/>
            <person name="Lucas L.N."/>
            <person name="Engelbrektson A.L."/>
            <person name="Coates J.D."/>
        </authorList>
    </citation>
    <scope>NUCLEOTIDE SEQUENCE [LARGE SCALE GENOMIC DNA]</scope>
    <source>
        <strain evidence="5">BM706</strain>
    </source>
</reference>
<feature type="transmembrane region" description="Helical" evidence="2">
    <location>
        <begin position="7"/>
        <end position="26"/>
    </location>
</feature>
<protein>
    <submittedName>
        <fullName evidence="5">Potassium channel protein</fullName>
    </submittedName>
</protein>
<comment type="subcellular location">
    <subcellularLocation>
        <location evidence="1">Cell membrane</location>
        <topology evidence="1">Multi-pass membrane protein</topology>
    </subcellularLocation>
</comment>
<dbReference type="Pfam" id="PF07885">
    <property type="entry name" value="Ion_trans_2"/>
    <property type="match status" value="1"/>
</dbReference>
<dbReference type="InterPro" id="IPR006037">
    <property type="entry name" value="RCK_C"/>
</dbReference>
<accession>A0A2N5ZJ54</accession>
<dbReference type="SUPFAM" id="SSF81324">
    <property type="entry name" value="Voltage-gated potassium channels"/>
    <property type="match status" value="1"/>
</dbReference>
<dbReference type="EMBL" id="PKTG01000056">
    <property type="protein sequence ID" value="PLX18642.1"/>
    <property type="molecule type" value="Genomic_DNA"/>
</dbReference>
<dbReference type="PROSITE" id="PS51201">
    <property type="entry name" value="RCK_N"/>
    <property type="match status" value="1"/>
</dbReference>
<evidence type="ECO:0000256" key="1">
    <source>
        <dbReference type="ARBA" id="ARBA00004651"/>
    </source>
</evidence>
<dbReference type="GO" id="GO:0006813">
    <property type="term" value="P:potassium ion transport"/>
    <property type="evidence" value="ECO:0007669"/>
    <property type="project" value="InterPro"/>
</dbReference>
<dbReference type="Gene3D" id="3.30.70.1450">
    <property type="entry name" value="Regulator of K+ conductance, C-terminal domain"/>
    <property type="match status" value="1"/>
</dbReference>
<keyword evidence="5" id="KW-0813">Transport</keyword>
<keyword evidence="2" id="KW-0812">Transmembrane</keyword>
<dbReference type="GO" id="GO:0008324">
    <property type="term" value="F:monoatomic cation transmembrane transporter activity"/>
    <property type="evidence" value="ECO:0007669"/>
    <property type="project" value="InterPro"/>
</dbReference>
<evidence type="ECO:0000259" key="3">
    <source>
        <dbReference type="PROSITE" id="PS51201"/>
    </source>
</evidence>
<dbReference type="Gene3D" id="3.40.50.720">
    <property type="entry name" value="NAD(P)-binding Rossmann-like Domain"/>
    <property type="match status" value="1"/>
</dbReference>
<dbReference type="PANTHER" id="PTHR43833">
    <property type="entry name" value="POTASSIUM CHANNEL PROTEIN 2-RELATED-RELATED"/>
    <property type="match status" value="1"/>
</dbReference>
<keyword evidence="5" id="KW-0406">Ion transport</keyword>
<dbReference type="InterPro" id="IPR036291">
    <property type="entry name" value="NAD(P)-bd_dom_sf"/>
</dbReference>
<dbReference type="InterPro" id="IPR036721">
    <property type="entry name" value="RCK_C_sf"/>
</dbReference>
<dbReference type="AlphaFoldDB" id="A0A2N5ZJ54"/>
<dbReference type="GO" id="GO:0005886">
    <property type="term" value="C:plasma membrane"/>
    <property type="evidence" value="ECO:0007669"/>
    <property type="project" value="UniProtKB-SubCell"/>
</dbReference>
<dbReference type="InterPro" id="IPR050721">
    <property type="entry name" value="Trk_Ktr_HKT_K-transport"/>
</dbReference>
<feature type="domain" description="RCK C-terminal" evidence="4">
    <location>
        <begin position="245"/>
        <end position="330"/>
    </location>
</feature>
<dbReference type="SUPFAM" id="SSF51735">
    <property type="entry name" value="NAD(P)-binding Rossmann-fold domains"/>
    <property type="match status" value="1"/>
</dbReference>
<dbReference type="InterPro" id="IPR013099">
    <property type="entry name" value="K_chnl_dom"/>
</dbReference>
<dbReference type="PANTHER" id="PTHR43833:SF9">
    <property type="entry name" value="POTASSIUM CHANNEL PROTEIN YUGO-RELATED"/>
    <property type="match status" value="1"/>
</dbReference>
<dbReference type="InterPro" id="IPR003148">
    <property type="entry name" value="RCK_N"/>
</dbReference>
<dbReference type="Proteomes" id="UP000234857">
    <property type="component" value="Unassembled WGS sequence"/>
</dbReference>
<comment type="caution">
    <text evidence="5">The sequence shown here is derived from an EMBL/GenBank/DDBJ whole genome shotgun (WGS) entry which is preliminary data.</text>
</comment>
<keyword evidence="5" id="KW-0407">Ion channel</keyword>
<evidence type="ECO:0000259" key="4">
    <source>
        <dbReference type="PROSITE" id="PS51202"/>
    </source>
</evidence>
<feature type="transmembrane region" description="Helical" evidence="2">
    <location>
        <begin position="59"/>
        <end position="84"/>
    </location>
</feature>
<keyword evidence="2" id="KW-0472">Membrane</keyword>
<feature type="domain" description="RCK N-terminal" evidence="3">
    <location>
        <begin position="105"/>
        <end position="223"/>
    </location>
</feature>
<evidence type="ECO:0000313" key="5">
    <source>
        <dbReference type="EMBL" id="PLX18642.1"/>
    </source>
</evidence>
<organism evidence="5 6">
    <name type="scientific">Muiribacterium halophilum</name>
    <dbReference type="NCBI Taxonomy" id="2053465"/>
    <lineage>
        <taxon>Bacteria</taxon>
        <taxon>Candidatus Muiribacteriota</taxon>
        <taxon>Candidatus Muiribacteriia</taxon>
        <taxon>Candidatus Muiribacteriales</taxon>
        <taxon>Candidatus Muiribacteriaceae</taxon>
        <taxon>Candidatus Muiribacterium</taxon>
    </lineage>
</organism>
<evidence type="ECO:0000313" key="6">
    <source>
        <dbReference type="Proteomes" id="UP000234857"/>
    </source>
</evidence>
<keyword evidence="2" id="KW-1133">Transmembrane helix</keyword>
<dbReference type="Gene3D" id="1.10.287.70">
    <property type="match status" value="1"/>
</dbReference>
<gene>
    <name evidence="5" type="ORF">C0601_04185</name>
</gene>
<name>A0A2N5ZJ54_MUIH1</name>
<dbReference type="PROSITE" id="PS51202">
    <property type="entry name" value="RCK_C"/>
    <property type="match status" value="1"/>
</dbReference>
<evidence type="ECO:0000256" key="2">
    <source>
        <dbReference type="SAM" id="Phobius"/>
    </source>
</evidence>
<dbReference type="Pfam" id="PF02254">
    <property type="entry name" value="TrkA_N"/>
    <property type="match status" value="1"/>
</dbReference>
<dbReference type="Pfam" id="PF02080">
    <property type="entry name" value="TrkA_C"/>
    <property type="match status" value="1"/>
</dbReference>
<proteinExistence type="predicted"/>
<dbReference type="SUPFAM" id="SSF116726">
    <property type="entry name" value="TrkA C-terminal domain-like"/>
    <property type="match status" value="1"/>
</dbReference>
<sequence>MIRNLKKALLFMILIIVSGVAGFMIIEKWSFVDSLYMTVITLSTVGYSEVAPITPAGKIFVIILISSGIGTAAYFVSLITRFILDGEFQELFRRKKMEGLLKNINEHYIVCGSGKVAHEAVKEMRKKGKSIIFIDEKSDSNEEIYTEKGVIKIKGDPTEDIVLERAKIRKAKALLVTTDNDANNLYITLTARQVNQNLYIVALADKESSMEKFRKAGANRVISITGIGAKRLASSILRPTVVDFLEVAMYGEDFQLQMEEVLVEEGSFLENKMLKESEIRTRSGVIVLAIRRDHKLDINPEPDYVIKKFDKLITLGSLEQLKKMFTLARNSEKSNQAPSS</sequence>